<dbReference type="Pfam" id="PF20143">
    <property type="entry name" value="NAD_kinase_C"/>
    <property type="match status" value="1"/>
</dbReference>
<keyword evidence="1" id="KW-0808">Transferase</keyword>
<dbReference type="Pfam" id="PF01513">
    <property type="entry name" value="NAD_kinase"/>
    <property type="match status" value="1"/>
</dbReference>
<proteinExistence type="predicted"/>
<dbReference type="Gene3D" id="3.40.50.10330">
    <property type="entry name" value="Probable inorganic polyphosphate/atp-NAD kinase, domain 1"/>
    <property type="match status" value="1"/>
</dbReference>
<accession>A0A840IAH0</accession>
<dbReference type="Proteomes" id="UP000585272">
    <property type="component" value="Unassembled WGS sequence"/>
</dbReference>
<comment type="caution">
    <text evidence="1">The sequence shown here is derived from an EMBL/GenBank/DDBJ whole genome shotgun (WGS) entry which is preliminary data.</text>
</comment>
<protein>
    <submittedName>
        <fullName evidence="1">Putative polyphosphate/ATP-dependent NAD kinase</fullName>
    </submittedName>
</protein>
<evidence type="ECO:0000313" key="1">
    <source>
        <dbReference type="EMBL" id="MBB4661355.1"/>
    </source>
</evidence>
<dbReference type="RefSeq" id="WP_221242807.1">
    <property type="nucleotide sequence ID" value="NZ_JACHNU010000001.1"/>
</dbReference>
<evidence type="ECO:0000313" key="2">
    <source>
        <dbReference type="Proteomes" id="UP000585272"/>
    </source>
</evidence>
<dbReference type="SUPFAM" id="SSF111331">
    <property type="entry name" value="NAD kinase/diacylglycerol kinase-like"/>
    <property type="match status" value="1"/>
</dbReference>
<organism evidence="1 2">
    <name type="scientific">Conexibacter arvalis</name>
    <dbReference type="NCBI Taxonomy" id="912552"/>
    <lineage>
        <taxon>Bacteria</taxon>
        <taxon>Bacillati</taxon>
        <taxon>Actinomycetota</taxon>
        <taxon>Thermoleophilia</taxon>
        <taxon>Solirubrobacterales</taxon>
        <taxon>Conexibacteraceae</taxon>
        <taxon>Conexibacter</taxon>
    </lineage>
</organism>
<dbReference type="GO" id="GO:0005524">
    <property type="term" value="F:ATP binding"/>
    <property type="evidence" value="ECO:0007669"/>
    <property type="project" value="UniProtKB-ARBA"/>
</dbReference>
<dbReference type="InterPro" id="IPR002504">
    <property type="entry name" value="NADK"/>
</dbReference>
<keyword evidence="1" id="KW-0418">Kinase</keyword>
<dbReference type="EMBL" id="JACHNU010000001">
    <property type="protein sequence ID" value="MBB4661355.1"/>
    <property type="molecule type" value="Genomic_DNA"/>
</dbReference>
<dbReference type="PANTHER" id="PTHR40697">
    <property type="entry name" value="ACETOIN CATABOLISM PROTEIN X"/>
    <property type="match status" value="1"/>
</dbReference>
<name>A0A840IAH0_9ACTN</name>
<gene>
    <name evidence="1" type="ORF">BDZ31_000928</name>
</gene>
<dbReference type="GO" id="GO:0051287">
    <property type="term" value="F:NAD binding"/>
    <property type="evidence" value="ECO:0007669"/>
    <property type="project" value="UniProtKB-ARBA"/>
</dbReference>
<dbReference type="AlphaFoldDB" id="A0A840IAH0"/>
<dbReference type="GO" id="GO:0003951">
    <property type="term" value="F:NAD+ kinase activity"/>
    <property type="evidence" value="ECO:0007669"/>
    <property type="project" value="InterPro"/>
</dbReference>
<keyword evidence="2" id="KW-1185">Reference proteome</keyword>
<sequence length="387" mass="38955">MTRRVGVIVNPIAGMGGRVGLKGTDGPDLLHRALERGAVPVAAERARRALARLAERAPAELEVVEVPTPGSAAQTRAAAAALAAAGVDLILFAGGDGTARDVSAAADSRVPILGIPAGVKMHSACFGATPEAAGEAAAAYLRDPGPHALTEAEIADAAEPADTELRRSAYRSGRQIDAAPDRAPLSTVLHGVALVPRAPGCRLGPKAASAGGGDGALEAACARVAAEVDPAALTLFGPGTTTARIERALGLEPSLRGVDAARDGRLVARDATEAELLALLAGATAGAGATAETPAAPGAPPAAHLVLGVVGGQGSLLGRGNQPLSPAVLRRVDRSRITVVADRRKLLALDPPQLRVDTGDPDLDHDLSGHVRVRVAARETLMCAVTS</sequence>
<dbReference type="PANTHER" id="PTHR40697:SF2">
    <property type="entry name" value="ATP-NAD KINASE-RELATED"/>
    <property type="match status" value="1"/>
</dbReference>
<dbReference type="GO" id="GO:0006741">
    <property type="term" value="P:NADP+ biosynthetic process"/>
    <property type="evidence" value="ECO:0007669"/>
    <property type="project" value="InterPro"/>
</dbReference>
<dbReference type="InterPro" id="IPR017438">
    <property type="entry name" value="ATP-NAD_kinase_N"/>
</dbReference>
<dbReference type="InterPro" id="IPR016064">
    <property type="entry name" value="NAD/diacylglycerol_kinase_sf"/>
</dbReference>
<dbReference type="InterPro" id="IPR039065">
    <property type="entry name" value="AcoX-like"/>
</dbReference>
<reference evidence="1 2" key="1">
    <citation type="submission" date="2020-08" db="EMBL/GenBank/DDBJ databases">
        <title>Genomic Encyclopedia of Archaeal and Bacterial Type Strains, Phase II (KMG-II): from individual species to whole genera.</title>
        <authorList>
            <person name="Goeker M."/>
        </authorList>
    </citation>
    <scope>NUCLEOTIDE SEQUENCE [LARGE SCALE GENOMIC DNA]</scope>
    <source>
        <strain evidence="1 2">DSM 23288</strain>
    </source>
</reference>